<protein>
    <submittedName>
        <fullName evidence="3">Ankyrin repeat domain protein</fullName>
    </submittedName>
</protein>
<accession>A0A9K3LV00</accession>
<feature type="repeat" description="ANK" evidence="1">
    <location>
        <begin position="394"/>
        <end position="423"/>
    </location>
</feature>
<dbReference type="PROSITE" id="PS50297">
    <property type="entry name" value="ANK_REP_REGION"/>
    <property type="match status" value="2"/>
</dbReference>
<gene>
    <name evidence="3" type="ORF">IV203_031315</name>
</gene>
<dbReference type="PROSITE" id="PS50088">
    <property type="entry name" value="ANK_REPEAT"/>
    <property type="match status" value="2"/>
</dbReference>
<dbReference type="InterPro" id="IPR002110">
    <property type="entry name" value="Ankyrin_rpt"/>
</dbReference>
<dbReference type="AlphaFoldDB" id="A0A9K3LV00"/>
<proteinExistence type="predicted"/>
<keyword evidence="2" id="KW-0732">Signal</keyword>
<evidence type="ECO:0000313" key="4">
    <source>
        <dbReference type="Proteomes" id="UP000693970"/>
    </source>
</evidence>
<dbReference type="EMBL" id="JAGRRH010000006">
    <property type="protein sequence ID" value="KAG7368572.1"/>
    <property type="molecule type" value="Genomic_DNA"/>
</dbReference>
<dbReference type="OrthoDB" id="194358at2759"/>
<reference evidence="3" key="1">
    <citation type="journal article" date="2021" name="Sci. Rep.">
        <title>Diploid genomic architecture of Nitzschia inconspicua, an elite biomass production diatom.</title>
        <authorList>
            <person name="Oliver A."/>
            <person name="Podell S."/>
            <person name="Pinowska A."/>
            <person name="Traller J.C."/>
            <person name="Smith S.R."/>
            <person name="McClure R."/>
            <person name="Beliaev A."/>
            <person name="Bohutskyi P."/>
            <person name="Hill E.A."/>
            <person name="Rabines A."/>
            <person name="Zheng H."/>
            <person name="Allen L.Z."/>
            <person name="Kuo A."/>
            <person name="Grigoriev I.V."/>
            <person name="Allen A.E."/>
            <person name="Hazlebeck D."/>
            <person name="Allen E.E."/>
        </authorList>
    </citation>
    <scope>NUCLEOTIDE SEQUENCE</scope>
    <source>
        <strain evidence="3">Hildebrandi</strain>
    </source>
</reference>
<organism evidence="3 4">
    <name type="scientific">Nitzschia inconspicua</name>
    <dbReference type="NCBI Taxonomy" id="303405"/>
    <lineage>
        <taxon>Eukaryota</taxon>
        <taxon>Sar</taxon>
        <taxon>Stramenopiles</taxon>
        <taxon>Ochrophyta</taxon>
        <taxon>Bacillariophyta</taxon>
        <taxon>Bacillariophyceae</taxon>
        <taxon>Bacillariophycidae</taxon>
        <taxon>Bacillariales</taxon>
        <taxon>Bacillariaceae</taxon>
        <taxon>Nitzschia</taxon>
    </lineage>
</organism>
<keyword evidence="4" id="KW-1185">Reference proteome</keyword>
<feature type="repeat" description="ANK" evidence="1">
    <location>
        <begin position="359"/>
        <end position="391"/>
    </location>
</feature>
<sequence length="423" mass="48203">MAMVYFRLNVFFLLFVAARGVEVTDENNGIPYGVDCSFPIHYKNLRCNGLLPEQESIYETFMEGCYAKYGSKHCDDYENDRIEMNLKQPESMVNYTDTGFKKIKAPTELFQLLKTHFDRNHAKMKEEKWPKGNIYVNHWASPTYMISVEDTEMEGGSLDLKNKVWNAAKPVVEAWTGMELKPTSQYGIRVYTEGAILNPHADRLPLVSSAIVNVAQDVDEDWLLEVYDRNGNAVNVTMEPGDMVLYESGSLIHGRPFPLKGRYYANIFIHFEPTGRPLNFENYDYVEEMDEFFPPYLLPNGGWADEWRRRNPTGWHQASPSAAHVDTLPAFEAAAHNDVKTLQQIAMEDSRSLFAKDRNGWMPIHEAARGGCKEALEFLVDQGVPMNAKTHKNKGVTPLTIAINAHSEDHDAVRYLKEMGAEL</sequence>
<evidence type="ECO:0000256" key="2">
    <source>
        <dbReference type="SAM" id="SignalP"/>
    </source>
</evidence>
<evidence type="ECO:0000256" key="1">
    <source>
        <dbReference type="PROSITE-ProRule" id="PRU00023"/>
    </source>
</evidence>
<evidence type="ECO:0000313" key="3">
    <source>
        <dbReference type="EMBL" id="KAG7368572.1"/>
    </source>
</evidence>
<name>A0A9K3LV00_9STRA</name>
<dbReference type="Pfam" id="PF12796">
    <property type="entry name" value="Ank_2"/>
    <property type="match status" value="1"/>
</dbReference>
<reference evidence="3" key="2">
    <citation type="submission" date="2021-04" db="EMBL/GenBank/DDBJ databases">
        <authorList>
            <person name="Podell S."/>
        </authorList>
    </citation>
    <scope>NUCLEOTIDE SEQUENCE</scope>
    <source>
        <strain evidence="3">Hildebrandi</strain>
    </source>
</reference>
<comment type="caution">
    <text evidence="3">The sequence shown here is derived from an EMBL/GenBank/DDBJ whole genome shotgun (WGS) entry which is preliminary data.</text>
</comment>
<feature type="signal peptide" evidence="2">
    <location>
        <begin position="1"/>
        <end position="20"/>
    </location>
</feature>
<feature type="chain" id="PRO_5039914694" evidence="2">
    <location>
        <begin position="21"/>
        <end position="423"/>
    </location>
</feature>
<keyword evidence="1" id="KW-0040">ANK repeat</keyword>
<dbReference type="Proteomes" id="UP000693970">
    <property type="component" value="Unassembled WGS sequence"/>
</dbReference>